<evidence type="ECO:0000256" key="5">
    <source>
        <dbReference type="ARBA" id="ARBA00023235"/>
    </source>
</evidence>
<dbReference type="PANTHER" id="PTHR11070">
    <property type="entry name" value="UVRD / RECB / PCRA DNA HELICASE FAMILY MEMBER"/>
    <property type="match status" value="1"/>
</dbReference>
<dbReference type="GO" id="GO:0043138">
    <property type="term" value="F:3'-5' DNA helicase activity"/>
    <property type="evidence" value="ECO:0007669"/>
    <property type="project" value="UniProtKB-EC"/>
</dbReference>
<dbReference type="EMBL" id="LS483487">
    <property type="protein sequence ID" value="SQJ01108.1"/>
    <property type="molecule type" value="Genomic_DNA"/>
</dbReference>
<proteinExistence type="predicted"/>
<dbReference type="GeneID" id="78455670"/>
<dbReference type="GO" id="GO:0016787">
    <property type="term" value="F:hydrolase activity"/>
    <property type="evidence" value="ECO:0007669"/>
    <property type="project" value="UniProtKB-UniRule"/>
</dbReference>
<evidence type="ECO:0000256" key="6">
    <source>
        <dbReference type="ARBA" id="ARBA00034617"/>
    </source>
</evidence>
<evidence type="ECO:0000256" key="9">
    <source>
        <dbReference type="PROSITE-ProRule" id="PRU00560"/>
    </source>
</evidence>
<dbReference type="Gene3D" id="3.40.50.300">
    <property type="entry name" value="P-loop containing nucleotide triphosphate hydrolases"/>
    <property type="match status" value="4"/>
</dbReference>
<dbReference type="PROSITE" id="PS51198">
    <property type="entry name" value="UVRD_HELICASE_ATP_BIND"/>
    <property type="match status" value="1"/>
</dbReference>
<dbReference type="PROSITE" id="PS51217">
    <property type="entry name" value="UVRD_HELICASE_CTER"/>
    <property type="match status" value="1"/>
</dbReference>
<feature type="domain" description="UvrD-like helicase ATP-binding" evidence="10">
    <location>
        <begin position="1"/>
        <end position="440"/>
    </location>
</feature>
<accession>A0AAX2J9U1</accession>
<evidence type="ECO:0000259" key="10">
    <source>
        <dbReference type="PROSITE" id="PS51198"/>
    </source>
</evidence>
<keyword evidence="1 9" id="KW-0547">Nucleotide-binding</keyword>
<dbReference type="Pfam" id="PF00580">
    <property type="entry name" value="UvrD-helicase"/>
    <property type="match status" value="1"/>
</dbReference>
<protein>
    <recommendedName>
        <fullName evidence="7">DNA 3'-5' helicase</fullName>
        <ecNumber evidence="7">5.6.2.4</ecNumber>
    </recommendedName>
</protein>
<dbReference type="Proteomes" id="UP000249008">
    <property type="component" value="Chromosome 1"/>
</dbReference>
<organism evidence="12 13">
    <name type="scientific">Fusobacterium ulcerans</name>
    <dbReference type="NCBI Taxonomy" id="861"/>
    <lineage>
        <taxon>Bacteria</taxon>
        <taxon>Fusobacteriati</taxon>
        <taxon>Fusobacteriota</taxon>
        <taxon>Fusobacteriia</taxon>
        <taxon>Fusobacteriales</taxon>
        <taxon>Fusobacteriaceae</taxon>
        <taxon>Fusobacterium</taxon>
    </lineage>
</organism>
<keyword evidence="4 9" id="KW-0067">ATP-binding</keyword>
<sequence length="1023" mass="121039">MKNRLVLKASAGTGKTYRLSLEYVGALCRGIDFKDILVMTFTKKATAEIKERILKFLKELEENTKDGESIKENLKKIYPDMEFNHEKISSIYRDLIQNRDKLKVYTIDAFTNLIFKKAIAPYLKIYSYEIIDDDENRKILIKTFQKIFDNKDDFRAFKGFLEDNSEKDMENYLTLIKNLLNERWKVIVLGEKLKEKRNGMSAESNWKYMDRITEILERVSKIKDKSLEELFKTSLKKYLLCKNEDEKESFILEKNGDILEKEVWNGVKVKSKKGDIDSELEDMKYIYGELRDNLAKTMYNNSVIPYEEKLLYILNRIYEVYDDIKFREKRFTHSDISSYTFKYIRDKELNFINENGVTDEFFEILDGKIDTIFIDEFQDTSILQWKILKDIIDQTNNVICVGDEKQSIYGWRGGEKKLFENLEKIIDGKEEKLFTCFRSEKNIVSFTNMIFSNISKMSDREEFGEEPWNFYEVNSKSEDVSGHIEVLRKKSEEEATVIDQIIKRIKDNFNGNYRGIGILGRTNKELDMIAEKLSEADIPYVIDSNSNIVDYRGINGLFSLINYLVKNDYLALLDFFRSDLINIRVKALKYLIKNREDVEKYLNMEEAEILLDGVDLEVLEIVRYIKKEYLENNGETNFLTYDILKKAGIGGRYNSKSDISNIYSFYKIIKSYKYFEEFIVEFEDKRNSDKFKKMVLEDDNSVNIMTIHKSKGLEFDTLFYYYNPSSRGSSRGNMRFFLKMDKEYNEPESFLITHDKFKKVIKSLGREYDYLADIEIKEKHEEINNLYVALTRPKNNLYIAVENDKENLFSEALFISEDKIEDGDIVPNKSEKKISKEKKREFVLDLSTPEAEYNKAEESMEKEREKIYSHALGNEIKRVRGTTVHFFLENIIHGTDEEVAFSKELTFSKFASVIGEKAIKELLSDENIEYILNKNREIFSDKWDFIFPEYEVFTEDKTFRIDRLMIKMPNEETKGTVYIVDYKTGETDEEQIENYKVLVEKLLEDKKMLDQFEIITEFIEYKL</sequence>
<dbReference type="GO" id="GO:0005524">
    <property type="term" value="F:ATP binding"/>
    <property type="evidence" value="ECO:0007669"/>
    <property type="project" value="UniProtKB-UniRule"/>
</dbReference>
<evidence type="ECO:0000256" key="1">
    <source>
        <dbReference type="ARBA" id="ARBA00022741"/>
    </source>
</evidence>
<dbReference type="SUPFAM" id="SSF52540">
    <property type="entry name" value="P-loop containing nucleoside triphosphate hydrolases"/>
    <property type="match status" value="1"/>
</dbReference>
<dbReference type="KEGG" id="ful:C4N20_12665"/>
<dbReference type="InterPro" id="IPR027417">
    <property type="entry name" value="P-loop_NTPase"/>
</dbReference>
<evidence type="ECO:0000256" key="4">
    <source>
        <dbReference type="ARBA" id="ARBA00022840"/>
    </source>
</evidence>
<feature type="domain" description="UvrD-like helicase C-terminal" evidence="11">
    <location>
        <begin position="441"/>
        <end position="712"/>
    </location>
</feature>
<dbReference type="Pfam" id="PF13361">
    <property type="entry name" value="UvrD_C"/>
    <property type="match status" value="1"/>
</dbReference>
<comment type="catalytic activity">
    <reaction evidence="8">
        <text>ATP + H2O = ADP + phosphate + H(+)</text>
        <dbReference type="Rhea" id="RHEA:13065"/>
        <dbReference type="ChEBI" id="CHEBI:15377"/>
        <dbReference type="ChEBI" id="CHEBI:15378"/>
        <dbReference type="ChEBI" id="CHEBI:30616"/>
        <dbReference type="ChEBI" id="CHEBI:43474"/>
        <dbReference type="ChEBI" id="CHEBI:456216"/>
        <dbReference type="EC" id="5.6.2.4"/>
    </reaction>
</comment>
<keyword evidence="5" id="KW-0413">Isomerase</keyword>
<dbReference type="RefSeq" id="WP_005976925.1">
    <property type="nucleotide sequence ID" value="NZ_CABKNW010000001.1"/>
</dbReference>
<keyword evidence="3 9" id="KW-0347">Helicase</keyword>
<evidence type="ECO:0000256" key="3">
    <source>
        <dbReference type="ARBA" id="ARBA00022806"/>
    </source>
</evidence>
<comment type="catalytic activity">
    <reaction evidence="6">
        <text>Couples ATP hydrolysis with the unwinding of duplex DNA by translocating in the 3'-5' direction.</text>
        <dbReference type="EC" id="5.6.2.4"/>
    </reaction>
</comment>
<dbReference type="GO" id="GO:0003677">
    <property type="term" value="F:DNA binding"/>
    <property type="evidence" value="ECO:0007669"/>
    <property type="project" value="InterPro"/>
</dbReference>
<dbReference type="AlphaFoldDB" id="A0AAX2J9U1"/>
<evidence type="ECO:0000313" key="12">
    <source>
        <dbReference type="EMBL" id="SQJ01108.1"/>
    </source>
</evidence>
<evidence type="ECO:0000256" key="2">
    <source>
        <dbReference type="ARBA" id="ARBA00022801"/>
    </source>
</evidence>
<evidence type="ECO:0000259" key="11">
    <source>
        <dbReference type="PROSITE" id="PS51217"/>
    </source>
</evidence>
<reference evidence="12 13" key="1">
    <citation type="submission" date="2018-06" db="EMBL/GenBank/DDBJ databases">
        <authorList>
            <consortium name="Pathogen Informatics"/>
            <person name="Doyle S."/>
        </authorList>
    </citation>
    <scope>NUCLEOTIDE SEQUENCE [LARGE SCALE GENOMIC DNA]</scope>
    <source>
        <strain evidence="12 13">NCTC12112</strain>
    </source>
</reference>
<evidence type="ECO:0000256" key="7">
    <source>
        <dbReference type="ARBA" id="ARBA00034808"/>
    </source>
</evidence>
<evidence type="ECO:0000256" key="8">
    <source>
        <dbReference type="ARBA" id="ARBA00048988"/>
    </source>
</evidence>
<evidence type="ECO:0000313" key="13">
    <source>
        <dbReference type="Proteomes" id="UP000249008"/>
    </source>
</evidence>
<dbReference type="GO" id="GO:0000725">
    <property type="term" value="P:recombinational repair"/>
    <property type="evidence" value="ECO:0007669"/>
    <property type="project" value="TreeGrafter"/>
</dbReference>
<dbReference type="PANTHER" id="PTHR11070:SF67">
    <property type="entry name" value="DNA 3'-5' HELICASE"/>
    <property type="match status" value="1"/>
</dbReference>
<name>A0AAX2J9U1_9FUSO</name>
<feature type="binding site" evidence="9">
    <location>
        <begin position="9"/>
        <end position="16"/>
    </location>
    <ligand>
        <name>ATP</name>
        <dbReference type="ChEBI" id="CHEBI:30616"/>
    </ligand>
</feature>
<keyword evidence="2 9" id="KW-0378">Hydrolase</keyword>
<dbReference type="InterPro" id="IPR014017">
    <property type="entry name" value="DNA_helicase_UvrD-like_C"/>
</dbReference>
<dbReference type="EC" id="5.6.2.4" evidence="7"/>
<dbReference type="InterPro" id="IPR014016">
    <property type="entry name" value="UvrD-like_ATP-bd"/>
</dbReference>
<dbReference type="InterPro" id="IPR000212">
    <property type="entry name" value="DNA_helicase_UvrD/REP"/>
</dbReference>
<dbReference type="GO" id="GO:0005829">
    <property type="term" value="C:cytosol"/>
    <property type="evidence" value="ECO:0007669"/>
    <property type="project" value="TreeGrafter"/>
</dbReference>
<gene>
    <name evidence="12" type="primary">yjcD</name>
    <name evidence="12" type="ORF">NCTC12112_01098</name>
</gene>